<evidence type="ECO:0000313" key="3">
    <source>
        <dbReference type="Proteomes" id="UP000006620"/>
    </source>
</evidence>
<evidence type="ECO:0000256" key="1">
    <source>
        <dbReference type="SAM" id="MobiDB-lite"/>
    </source>
</evidence>
<accession>F8F5E9</accession>
<name>F8F5E9_PAEMK</name>
<organism evidence="2 3">
    <name type="scientific">Paenibacillus mucilaginosus (strain KNP414)</name>
    <dbReference type="NCBI Taxonomy" id="1036673"/>
    <lineage>
        <taxon>Bacteria</taxon>
        <taxon>Bacillati</taxon>
        <taxon>Bacillota</taxon>
        <taxon>Bacilli</taxon>
        <taxon>Bacillales</taxon>
        <taxon>Paenibacillaceae</taxon>
        <taxon>Paenibacillus</taxon>
    </lineage>
</organism>
<protein>
    <submittedName>
        <fullName evidence="2">Uncharacterized protein</fullName>
    </submittedName>
</protein>
<proteinExistence type="predicted"/>
<sequence>MAKAIRPEINIRSPRPEAIERIFRKRDKKKQHTKLSDRTKL</sequence>
<dbReference type="Proteomes" id="UP000006620">
    <property type="component" value="Chromosome"/>
</dbReference>
<gene>
    <name evidence="2" type="ordered locus">KNP414_02399</name>
</gene>
<reference evidence="2 3" key="2">
    <citation type="journal article" date="2013" name="Genome Announc.">
        <title>Genome Sequence of Growth-Improving Paenibacillus mucilaginosus Strain KNP414.</title>
        <authorList>
            <person name="Lu J.J."/>
            <person name="Wang J.F."/>
            <person name="Hu X.F."/>
        </authorList>
    </citation>
    <scope>NUCLEOTIDE SEQUENCE [LARGE SCALE GENOMIC DNA]</scope>
    <source>
        <strain evidence="2 3">KNP414</strain>
    </source>
</reference>
<dbReference type="EMBL" id="CP002869">
    <property type="protein sequence ID" value="AEI40960.1"/>
    <property type="molecule type" value="Genomic_DNA"/>
</dbReference>
<dbReference type="AlphaFoldDB" id="F8F5E9"/>
<dbReference type="PATRIC" id="fig|1036673.3.peg.2163"/>
<feature type="compositionally biased region" description="Basic residues" evidence="1">
    <location>
        <begin position="23"/>
        <end position="33"/>
    </location>
</feature>
<dbReference type="KEGG" id="pms:KNP414_02399"/>
<feature type="region of interest" description="Disordered" evidence="1">
    <location>
        <begin position="1"/>
        <end position="41"/>
    </location>
</feature>
<dbReference type="HOGENOM" id="CLU_3273777_0_0_9"/>
<reference evidence="3" key="1">
    <citation type="submission" date="2011-06" db="EMBL/GenBank/DDBJ databases">
        <title>Complete genome sequence of Paenibacillus mucilaginosus KNP414.</title>
        <authorList>
            <person name="Wang J."/>
            <person name="Hu S."/>
            <person name="Hu X."/>
            <person name="Zhang B."/>
            <person name="Dong D."/>
            <person name="Zhang S."/>
            <person name="Zhao K."/>
            <person name="Wu D."/>
        </authorList>
    </citation>
    <scope>NUCLEOTIDE SEQUENCE [LARGE SCALE GENOMIC DNA]</scope>
    <source>
        <strain evidence="3">KNP414</strain>
    </source>
</reference>
<evidence type="ECO:0000313" key="2">
    <source>
        <dbReference type="EMBL" id="AEI40960.1"/>
    </source>
</evidence>